<dbReference type="RefSeq" id="XP_027611991.1">
    <property type="nucleotide sequence ID" value="XM_027756190.1"/>
</dbReference>
<proteinExistence type="inferred from homology"/>
<evidence type="ECO:0000313" key="8">
    <source>
        <dbReference type="Proteomes" id="UP000287166"/>
    </source>
</evidence>
<dbReference type="Gene3D" id="1.10.600.10">
    <property type="entry name" value="Farnesyl Diphosphate Synthase"/>
    <property type="match status" value="1"/>
</dbReference>
<dbReference type="Proteomes" id="UP000287166">
    <property type="component" value="Unassembled WGS sequence"/>
</dbReference>
<evidence type="ECO:0000313" key="7">
    <source>
        <dbReference type="EMBL" id="GBE81078.1"/>
    </source>
</evidence>
<evidence type="ECO:0000256" key="5">
    <source>
        <dbReference type="ARBA" id="ARBA00023239"/>
    </source>
</evidence>
<dbReference type="Pfam" id="PF19086">
    <property type="entry name" value="Terpene_syn_C_2"/>
    <property type="match status" value="1"/>
</dbReference>
<evidence type="ECO:0000256" key="1">
    <source>
        <dbReference type="ARBA" id="ARBA00001946"/>
    </source>
</evidence>
<protein>
    <recommendedName>
        <fullName evidence="6">Terpene synthase</fullName>
        <ecNumber evidence="6">4.2.3.-</ecNumber>
    </recommendedName>
</protein>
<dbReference type="InParanoid" id="A0A401GFX2"/>
<evidence type="ECO:0000256" key="6">
    <source>
        <dbReference type="RuleBase" id="RU366034"/>
    </source>
</evidence>
<evidence type="ECO:0000256" key="2">
    <source>
        <dbReference type="ARBA" id="ARBA00006333"/>
    </source>
</evidence>
<dbReference type="SFLD" id="SFLDG01020">
    <property type="entry name" value="Terpene_Cyclase_Like_2"/>
    <property type="match status" value="1"/>
</dbReference>
<accession>A0A401GFX2</accession>
<dbReference type="PANTHER" id="PTHR35201">
    <property type="entry name" value="TERPENE SYNTHASE"/>
    <property type="match status" value="1"/>
</dbReference>
<dbReference type="GeneID" id="38777995"/>
<evidence type="ECO:0000256" key="4">
    <source>
        <dbReference type="ARBA" id="ARBA00022842"/>
    </source>
</evidence>
<keyword evidence="8" id="KW-1185">Reference proteome</keyword>
<keyword evidence="3 6" id="KW-0479">Metal-binding</keyword>
<organism evidence="7 8">
    <name type="scientific">Sparassis crispa</name>
    <dbReference type="NCBI Taxonomy" id="139825"/>
    <lineage>
        <taxon>Eukaryota</taxon>
        <taxon>Fungi</taxon>
        <taxon>Dikarya</taxon>
        <taxon>Basidiomycota</taxon>
        <taxon>Agaricomycotina</taxon>
        <taxon>Agaricomycetes</taxon>
        <taxon>Polyporales</taxon>
        <taxon>Sparassidaceae</taxon>
        <taxon>Sparassis</taxon>
    </lineage>
</organism>
<reference evidence="7 8" key="1">
    <citation type="journal article" date="2018" name="Sci. Rep.">
        <title>Genome sequence of the cauliflower mushroom Sparassis crispa (Hanabiratake) and its association with beneficial usage.</title>
        <authorList>
            <person name="Kiyama R."/>
            <person name="Furutani Y."/>
            <person name="Kawaguchi K."/>
            <person name="Nakanishi T."/>
        </authorList>
    </citation>
    <scope>NUCLEOTIDE SEQUENCE [LARGE SCALE GENOMIC DNA]</scope>
</reference>
<dbReference type="AlphaFoldDB" id="A0A401GFX2"/>
<dbReference type="GO" id="GO:0010333">
    <property type="term" value="F:terpene synthase activity"/>
    <property type="evidence" value="ECO:0007669"/>
    <property type="project" value="InterPro"/>
</dbReference>
<evidence type="ECO:0000256" key="3">
    <source>
        <dbReference type="ARBA" id="ARBA00022723"/>
    </source>
</evidence>
<keyword evidence="5 6" id="KW-0456">Lyase</keyword>
<sequence>MSAQFRLPDTLATWPWPREINPYYDEVMAESSEWFRSFHAFSEKAQRAFDLCDFSRLASLAYPALTREQLRTGCDLMNVFFVFDEYTDNEPVDVVKQIAEISMDALRNPHKARPAGENVVGEITRQYWERGILTATPTAQRRFIGTWERFTASVIRQAEDRSQNHIRTIPEYLALRRYTIGGEPSYAMLELGLNIPDEAFYHPTMVELTWVVTDMIIVGNDIFSYNKEQAAGDDMHNIVTIAMNDLQTDIYGAMEWIDGFHRELVERFFDLWAKLQELSWGPEVDQEVPEYARGLAGWVRANDCWSFESGRYFGTKGLDIQKHRMVTLLPKSKGAEDTV</sequence>
<dbReference type="EMBL" id="BFAD01000003">
    <property type="protein sequence ID" value="GBE81078.1"/>
    <property type="molecule type" value="Genomic_DNA"/>
</dbReference>
<dbReference type="GO" id="GO:0008299">
    <property type="term" value="P:isoprenoid biosynthetic process"/>
    <property type="evidence" value="ECO:0007669"/>
    <property type="project" value="UniProtKB-ARBA"/>
</dbReference>
<comment type="similarity">
    <text evidence="2 6">Belongs to the terpene synthase family.</text>
</comment>
<dbReference type="PANTHER" id="PTHR35201:SF4">
    <property type="entry name" value="BETA-PINACENE SYNTHASE-RELATED"/>
    <property type="match status" value="1"/>
</dbReference>
<keyword evidence="4 6" id="KW-0460">Magnesium</keyword>
<comment type="cofactor">
    <cofactor evidence="1 6">
        <name>Mg(2+)</name>
        <dbReference type="ChEBI" id="CHEBI:18420"/>
    </cofactor>
</comment>
<dbReference type="OrthoDB" id="6486656at2759"/>
<dbReference type="InterPro" id="IPR008949">
    <property type="entry name" value="Isoprenoid_synthase_dom_sf"/>
</dbReference>
<dbReference type="EC" id="4.2.3.-" evidence="6"/>
<dbReference type="SUPFAM" id="SSF48576">
    <property type="entry name" value="Terpenoid synthases"/>
    <property type="match status" value="1"/>
</dbReference>
<dbReference type="InterPro" id="IPR034686">
    <property type="entry name" value="Terpene_cyclase-like_2"/>
</dbReference>
<dbReference type="SFLD" id="SFLDS00005">
    <property type="entry name" value="Isoprenoid_Synthase_Type_I"/>
    <property type="match status" value="1"/>
</dbReference>
<name>A0A401GFX2_9APHY</name>
<comment type="caution">
    <text evidence="7">The sequence shown here is derived from an EMBL/GenBank/DDBJ whole genome shotgun (WGS) entry which is preliminary data.</text>
</comment>
<dbReference type="GO" id="GO:0046872">
    <property type="term" value="F:metal ion binding"/>
    <property type="evidence" value="ECO:0007669"/>
    <property type="project" value="UniProtKB-KW"/>
</dbReference>
<gene>
    <name evidence="7" type="ORF">SCP_0308030</name>
</gene>